<evidence type="ECO:0000256" key="1">
    <source>
        <dbReference type="SAM" id="SignalP"/>
    </source>
</evidence>
<dbReference type="Proteomes" id="UP001354931">
    <property type="component" value="Unassembled WGS sequence"/>
</dbReference>
<comment type="caution">
    <text evidence="2">The sequence shown here is derived from an EMBL/GenBank/DDBJ whole genome shotgun (WGS) entry which is preliminary data.</text>
</comment>
<gene>
    <name evidence="2" type="ORF">OKJ99_17575</name>
</gene>
<feature type="signal peptide" evidence="1">
    <location>
        <begin position="1"/>
        <end position="34"/>
    </location>
</feature>
<keyword evidence="1" id="KW-0732">Signal</keyword>
<sequence length="157" mass="16184">MTATRRPRRLARIFTGAALAVGALLGAAAAPAAAYDPNPDAAVTYRQAAGGSVGADVALTQGGSRLGEVEFQPETQQLRVYDTRNDGDTFYVHVSSTTNGVTHNLGTYSAPGSEAPVDFLVKDFHLAKGTPLDIEVFDDAGLTDYIGGARGTGAAIA</sequence>
<keyword evidence="3" id="KW-1185">Reference proteome</keyword>
<dbReference type="RefSeq" id="WP_326017324.1">
    <property type="nucleotide sequence ID" value="NZ_JAOZYC010000113.1"/>
</dbReference>
<organism evidence="2 3">
    <name type="scientific">Streptomyces endophyticus</name>
    <dbReference type="NCBI Taxonomy" id="714166"/>
    <lineage>
        <taxon>Bacteria</taxon>
        <taxon>Bacillati</taxon>
        <taxon>Actinomycetota</taxon>
        <taxon>Actinomycetes</taxon>
        <taxon>Kitasatosporales</taxon>
        <taxon>Streptomycetaceae</taxon>
        <taxon>Streptomyces</taxon>
    </lineage>
</organism>
<evidence type="ECO:0000313" key="3">
    <source>
        <dbReference type="Proteomes" id="UP001354931"/>
    </source>
</evidence>
<protein>
    <submittedName>
        <fullName evidence="2">Uncharacterized protein</fullName>
    </submittedName>
</protein>
<dbReference type="EMBL" id="JAOZYC010000113">
    <property type="protein sequence ID" value="MEB8339308.1"/>
    <property type="molecule type" value="Genomic_DNA"/>
</dbReference>
<name>A0ABU6F5L5_9ACTN</name>
<proteinExistence type="predicted"/>
<feature type="chain" id="PRO_5045844516" evidence="1">
    <location>
        <begin position="35"/>
        <end position="157"/>
    </location>
</feature>
<reference evidence="2 3" key="1">
    <citation type="submission" date="2022-10" db="EMBL/GenBank/DDBJ databases">
        <authorList>
            <person name="Xie J."/>
            <person name="Shen N."/>
        </authorList>
    </citation>
    <scope>NUCLEOTIDE SEQUENCE [LARGE SCALE GENOMIC DNA]</scope>
    <source>
        <strain evidence="2 3">YIM65594</strain>
    </source>
</reference>
<evidence type="ECO:0000313" key="2">
    <source>
        <dbReference type="EMBL" id="MEB8339308.1"/>
    </source>
</evidence>
<accession>A0ABU6F5L5</accession>